<evidence type="ECO:0000313" key="2">
    <source>
        <dbReference type="RefSeq" id="XP_016980852.1"/>
    </source>
</evidence>
<feature type="region of interest" description="Disordered" evidence="1">
    <location>
        <begin position="1"/>
        <end position="27"/>
    </location>
</feature>
<accession>A0A6P4ERT3</accession>
<evidence type="ECO:0000256" key="1">
    <source>
        <dbReference type="SAM" id="MobiDB-lite"/>
    </source>
</evidence>
<feature type="compositionally biased region" description="Polar residues" evidence="1">
    <location>
        <begin position="220"/>
        <end position="230"/>
    </location>
</feature>
<proteinExistence type="predicted"/>
<reference evidence="2" key="1">
    <citation type="submission" date="2025-08" db="UniProtKB">
        <authorList>
            <consortium name="RefSeq"/>
        </authorList>
    </citation>
    <scope>IDENTIFICATION</scope>
</reference>
<organism evidence="2">
    <name type="scientific">Drosophila rhopaloa</name>
    <name type="common">Fruit fly</name>
    <dbReference type="NCBI Taxonomy" id="1041015"/>
    <lineage>
        <taxon>Eukaryota</taxon>
        <taxon>Metazoa</taxon>
        <taxon>Ecdysozoa</taxon>
        <taxon>Arthropoda</taxon>
        <taxon>Hexapoda</taxon>
        <taxon>Insecta</taxon>
        <taxon>Pterygota</taxon>
        <taxon>Neoptera</taxon>
        <taxon>Endopterygota</taxon>
        <taxon>Diptera</taxon>
        <taxon>Brachycera</taxon>
        <taxon>Muscomorpha</taxon>
        <taxon>Ephydroidea</taxon>
        <taxon>Drosophilidae</taxon>
        <taxon>Drosophila</taxon>
        <taxon>Sophophora</taxon>
    </lineage>
</organism>
<sequence>MKRRWSNNGGFMRLPEESSSEVTSSSNGLVLPSGVNMSPSSLDSHDYCDQDLWLCGNESGPYGNSNGNGLNQQQQQSVITLAMHGCSSTLPAQTTIIPINGNGNGGSANGHYVPGATNLGALANGHGMLNGGLNGMQQQMQNGHGLINSTTPSTPSTPLHLQQNGLGGGSGIGGMGLLHHSNGNSNGLIGVVGGGGVGGGGVGVGGGGVGGLGMQHTPRSDSANSISSAQ</sequence>
<dbReference type="RefSeq" id="XP_016980852.1">
    <property type="nucleotide sequence ID" value="XM_017125363.1"/>
</dbReference>
<name>A0A6P4ERT3_DRORH</name>
<gene>
    <name evidence="2" type="primary">LOC108045894</name>
</gene>
<feature type="region of interest" description="Disordered" evidence="1">
    <location>
        <begin position="209"/>
        <end position="230"/>
    </location>
</feature>
<protein>
    <submittedName>
        <fullName evidence="2">Ecdysone receptor-like</fullName>
    </submittedName>
</protein>
<dbReference type="AlphaFoldDB" id="A0A6P4ERT3"/>
<dbReference type="OrthoDB" id="5837785at2759"/>